<dbReference type="HOGENOM" id="CLU_035897_1_0_9"/>
<dbReference type="Proteomes" id="UP000008550">
    <property type="component" value="Chromosome"/>
</dbReference>
<evidence type="ECO:0000313" key="1">
    <source>
        <dbReference type="EMBL" id="ABZ83636.1"/>
    </source>
</evidence>
<keyword evidence="2" id="KW-1185">Reference proteome</keyword>
<dbReference type="KEGG" id="hmo:HM1_0929"/>
<accession>B0TA99</accession>
<dbReference type="NCBIfam" id="NF047389">
    <property type="entry name" value="ATPase_Sll1717"/>
    <property type="match status" value="1"/>
</dbReference>
<sequence length="497" mass="58555">MIVNSRTKSEEFSTIDFGDIDGLYDKNLYRYFLDENYWENIVEKDVFFVIGRKGTGKSAIYNWIYSQQSNRGALVSNLSFKEFPFEKLLKLSDDNFSKPNQYQSIWRNIILSEIAKQIVTDSTSIVDTAFKQIKNYVDHVFGKDIKDVHKQITLGTSKTANGLKFHGEHMHEKTEQINYSDGFDNITKVNRMLYETIVAYLKVNSINRYIVQFDQLDDNYTAYTNTDSYFQALISLFKTIYDIDQSFRGMDIPVKAIAYLRSDIFNSFNNYDAESARWDQFKYFLNWSIVNRTDWNNPRLLQLINKRITNSIPKLENTNAFSDYFFNQQNIYILENGNAQQVFKYIIHRTFHRPRDFMQFCIKIQQELNQNKRLDYRTILNAEKEYSLWLLSEVANELSPKVKSLDSLYELLRLFGRNTFSITDFKSKYTRYEGEIMLDSEKLLKLLYSFGLIANVNYSSRERRTHASLIKKSANPLSEALLENCHENATIPTGKWM</sequence>
<evidence type="ECO:0008006" key="3">
    <source>
        <dbReference type="Google" id="ProtNLM"/>
    </source>
</evidence>
<dbReference type="RefSeq" id="WP_012282160.1">
    <property type="nucleotide sequence ID" value="NC_010337.2"/>
</dbReference>
<dbReference type="EMBL" id="CP000930">
    <property type="protein sequence ID" value="ABZ83636.1"/>
    <property type="molecule type" value="Genomic_DNA"/>
</dbReference>
<dbReference type="InterPro" id="IPR059206">
    <property type="entry name" value="Sll1717-like"/>
</dbReference>
<dbReference type="OrthoDB" id="2084613at2"/>
<name>B0TA99_HELMI</name>
<reference evidence="1 2" key="1">
    <citation type="journal article" date="2008" name="J. Bacteriol.">
        <title>The genome of Heliobacterium modesticaldum, a phototrophic representative of the Firmicutes containing the simplest photosynthetic apparatus.</title>
        <authorList>
            <person name="Sattley W.M."/>
            <person name="Madigan M.T."/>
            <person name="Swingley W.D."/>
            <person name="Cheung P.C."/>
            <person name="Clocksin K.M."/>
            <person name="Conrad A.L."/>
            <person name="Dejesa L.C."/>
            <person name="Honchak B.M."/>
            <person name="Jung D.O."/>
            <person name="Karbach L.E."/>
            <person name="Kurdoglu A."/>
            <person name="Lahiri S."/>
            <person name="Mastrian S.D."/>
            <person name="Page L.E."/>
            <person name="Taylor H.L."/>
            <person name="Wang Z.T."/>
            <person name="Raymond J."/>
            <person name="Chen M."/>
            <person name="Blankenship R.E."/>
            <person name="Touchman J.W."/>
        </authorList>
    </citation>
    <scope>NUCLEOTIDE SEQUENCE [LARGE SCALE GENOMIC DNA]</scope>
    <source>
        <strain evidence="2">ATCC 51547 / Ice1</strain>
    </source>
</reference>
<organism evidence="1 2">
    <name type="scientific">Heliobacterium modesticaldum (strain ATCC 51547 / Ice1)</name>
    <dbReference type="NCBI Taxonomy" id="498761"/>
    <lineage>
        <taxon>Bacteria</taxon>
        <taxon>Bacillati</taxon>
        <taxon>Bacillota</taxon>
        <taxon>Clostridia</taxon>
        <taxon>Eubacteriales</taxon>
        <taxon>Heliobacteriaceae</taxon>
        <taxon>Heliomicrobium</taxon>
    </lineage>
</organism>
<evidence type="ECO:0000313" key="2">
    <source>
        <dbReference type="Proteomes" id="UP000008550"/>
    </source>
</evidence>
<gene>
    <name evidence="1" type="ORF">HM1_0929</name>
</gene>
<protein>
    <recommendedName>
        <fullName evidence="3">FunZ protein</fullName>
    </recommendedName>
</protein>
<dbReference type="AlphaFoldDB" id="B0TA99"/>
<proteinExistence type="predicted"/>
<dbReference type="eggNOG" id="COG3613">
    <property type="taxonomic scope" value="Bacteria"/>
</dbReference>